<reference evidence="2 3" key="1">
    <citation type="journal article" date="2016" name="Genome Biol. Evol.">
        <title>Divergent and convergent evolution of fungal pathogenicity.</title>
        <authorList>
            <person name="Shang Y."/>
            <person name="Xiao G."/>
            <person name="Zheng P."/>
            <person name="Cen K."/>
            <person name="Zhan S."/>
            <person name="Wang C."/>
        </authorList>
    </citation>
    <scope>NUCLEOTIDE SEQUENCE [LARGE SCALE GENOMIC DNA]</scope>
    <source>
        <strain evidence="2 3">RCEF 2490</strain>
    </source>
</reference>
<protein>
    <submittedName>
        <fullName evidence="2">Uncharacterized protein</fullName>
    </submittedName>
</protein>
<evidence type="ECO:0000313" key="3">
    <source>
        <dbReference type="Proteomes" id="UP000078544"/>
    </source>
</evidence>
<dbReference type="Proteomes" id="UP000078544">
    <property type="component" value="Unassembled WGS sequence"/>
</dbReference>
<name>A0A162I9R1_9HYPO</name>
<feature type="compositionally biased region" description="Polar residues" evidence="1">
    <location>
        <begin position="114"/>
        <end position="128"/>
    </location>
</feature>
<dbReference type="EMBL" id="AZGY01000021">
    <property type="protein sequence ID" value="KZZ90473.1"/>
    <property type="molecule type" value="Genomic_DNA"/>
</dbReference>
<gene>
    <name evidence="2" type="ORF">AAL_07159</name>
</gene>
<evidence type="ECO:0000256" key="1">
    <source>
        <dbReference type="SAM" id="MobiDB-lite"/>
    </source>
</evidence>
<evidence type="ECO:0000313" key="2">
    <source>
        <dbReference type="EMBL" id="KZZ90473.1"/>
    </source>
</evidence>
<accession>A0A162I9R1</accession>
<dbReference type="OrthoDB" id="10412463at2759"/>
<feature type="region of interest" description="Disordered" evidence="1">
    <location>
        <begin position="40"/>
        <end position="182"/>
    </location>
</feature>
<feature type="compositionally biased region" description="Polar residues" evidence="1">
    <location>
        <begin position="77"/>
        <end position="95"/>
    </location>
</feature>
<organism evidence="2 3">
    <name type="scientific">Moelleriella libera RCEF 2490</name>
    <dbReference type="NCBI Taxonomy" id="1081109"/>
    <lineage>
        <taxon>Eukaryota</taxon>
        <taxon>Fungi</taxon>
        <taxon>Dikarya</taxon>
        <taxon>Ascomycota</taxon>
        <taxon>Pezizomycotina</taxon>
        <taxon>Sordariomycetes</taxon>
        <taxon>Hypocreomycetidae</taxon>
        <taxon>Hypocreales</taxon>
        <taxon>Clavicipitaceae</taxon>
        <taxon>Moelleriella</taxon>
    </lineage>
</organism>
<dbReference type="AlphaFoldDB" id="A0A162I9R1"/>
<comment type="caution">
    <text evidence="2">The sequence shown here is derived from an EMBL/GenBank/DDBJ whole genome shotgun (WGS) entry which is preliminary data.</text>
</comment>
<keyword evidence="3" id="KW-1185">Reference proteome</keyword>
<sequence>MEEAATAFLSNVCKDLLPSPLTAAIMHGADDTINLQEEEARKEIAGAGDSTDAGLAASCVTEQRSDDRKLGKALTDGANSDANQAASETSSQATRSFALERFVKDDGPWHQPMDTASSVNGSKTPASTTEKKKESPISAGQGSARSSNGVAEANANGNLMKDQMVGAEDGKRHNMNGLAHLS</sequence>
<feature type="compositionally biased region" description="Polar residues" evidence="1">
    <location>
        <begin position="138"/>
        <end position="149"/>
    </location>
</feature>
<proteinExistence type="predicted"/>